<dbReference type="Gene3D" id="3.40.50.980">
    <property type="match status" value="2"/>
</dbReference>
<dbReference type="GO" id="GO:0016874">
    <property type="term" value="F:ligase activity"/>
    <property type="evidence" value="ECO:0007669"/>
    <property type="project" value="UniProtKB-KW"/>
</dbReference>
<dbReference type="Gene3D" id="1.10.1200.10">
    <property type="entry name" value="ACP-like"/>
    <property type="match status" value="2"/>
</dbReference>
<dbReference type="Gene3D" id="3.40.50.12780">
    <property type="entry name" value="N-terminal domain of ligase-like"/>
    <property type="match status" value="2"/>
</dbReference>
<dbReference type="Proteomes" id="UP000248423">
    <property type="component" value="Unassembled WGS sequence"/>
</dbReference>
<evidence type="ECO:0000313" key="9">
    <source>
        <dbReference type="Proteomes" id="UP000248423"/>
    </source>
</evidence>
<dbReference type="FunFam" id="3.30.300.30:FF:000084">
    <property type="entry name" value="Enniatin synthase"/>
    <property type="match status" value="1"/>
</dbReference>
<evidence type="ECO:0000313" key="8">
    <source>
        <dbReference type="EMBL" id="PYI00849.1"/>
    </source>
</evidence>
<dbReference type="Pfam" id="PF00501">
    <property type="entry name" value="AMP-binding"/>
    <property type="match status" value="3"/>
</dbReference>
<dbReference type="InterPro" id="IPR042099">
    <property type="entry name" value="ANL_N_sf"/>
</dbReference>
<dbReference type="PANTHER" id="PTHR45527">
    <property type="entry name" value="NONRIBOSOMAL PEPTIDE SYNTHETASE"/>
    <property type="match status" value="1"/>
</dbReference>
<organism evidence="8 9">
    <name type="scientific">Aspergillus sclerotiicarbonarius (strain CBS 121057 / IBT 28362)</name>
    <dbReference type="NCBI Taxonomy" id="1448318"/>
    <lineage>
        <taxon>Eukaryota</taxon>
        <taxon>Fungi</taxon>
        <taxon>Dikarya</taxon>
        <taxon>Ascomycota</taxon>
        <taxon>Pezizomycotina</taxon>
        <taxon>Eurotiomycetes</taxon>
        <taxon>Eurotiomycetidae</taxon>
        <taxon>Eurotiales</taxon>
        <taxon>Aspergillaceae</taxon>
        <taxon>Aspergillus</taxon>
        <taxon>Aspergillus subgen. Circumdati</taxon>
    </lineage>
</organism>
<dbReference type="Pfam" id="PF00975">
    <property type="entry name" value="Thioesterase"/>
    <property type="match status" value="1"/>
</dbReference>
<dbReference type="InterPro" id="IPR001031">
    <property type="entry name" value="Thioesterase"/>
</dbReference>
<dbReference type="Gene3D" id="3.40.50.150">
    <property type="entry name" value="Vaccinia Virus protein VP39"/>
    <property type="match status" value="1"/>
</dbReference>
<reference evidence="8 9" key="1">
    <citation type="submission" date="2018-02" db="EMBL/GenBank/DDBJ databases">
        <title>The genomes of Aspergillus section Nigri reveals drivers in fungal speciation.</title>
        <authorList>
            <consortium name="DOE Joint Genome Institute"/>
            <person name="Vesth T.C."/>
            <person name="Nybo J."/>
            <person name="Theobald S."/>
            <person name="Brandl J."/>
            <person name="Frisvad J.C."/>
            <person name="Nielsen K.F."/>
            <person name="Lyhne E.K."/>
            <person name="Kogle M.E."/>
            <person name="Kuo A."/>
            <person name="Riley R."/>
            <person name="Clum A."/>
            <person name="Nolan M."/>
            <person name="Lipzen A."/>
            <person name="Salamov A."/>
            <person name="Henrissat B."/>
            <person name="Wiebenga A."/>
            <person name="De vries R.P."/>
            <person name="Grigoriev I.V."/>
            <person name="Mortensen U.H."/>
            <person name="Andersen M.R."/>
            <person name="Baker S.E."/>
        </authorList>
    </citation>
    <scope>NUCLEOTIDE SEQUENCE [LARGE SCALE GENOMIC DNA]</scope>
    <source>
        <strain evidence="8 9">CBS 121057</strain>
    </source>
</reference>
<accession>A0A319EJ50</accession>
<dbReference type="PROSITE" id="PS00455">
    <property type="entry name" value="AMP_BINDING"/>
    <property type="match status" value="2"/>
</dbReference>
<dbReference type="Pfam" id="PF00550">
    <property type="entry name" value="PP-binding"/>
    <property type="match status" value="3"/>
</dbReference>
<dbReference type="EMBL" id="KZ826433">
    <property type="protein sequence ID" value="PYI00849.1"/>
    <property type="molecule type" value="Genomic_DNA"/>
</dbReference>
<dbReference type="InterPro" id="IPR036736">
    <property type="entry name" value="ACP-like_sf"/>
</dbReference>
<dbReference type="InterPro" id="IPR006162">
    <property type="entry name" value="Ppantetheine_attach_site"/>
</dbReference>
<sequence length="4027" mass="447769">MNQITNGGEKPQFLSQAAANAINHAGISPISVQAIHQASKLQEEMVLATMRDRHHRVCMEAQHFISRETIQAAQVDRAAHALARRHVVLRSIFCWNENITDRHPSRISLVVLGTDYPPEHITLVEENLLPGPDLEKAYIQFRVLGLRESAATGQWHGEMPWKISINPLPNKGSRVTLCYHHALLDEASACRLLQSLQDEMKNPGSVETNSDFYAAHGAQSYRRSRDMRKRLRDKFPGLPSLPLNFGDTDPASRDGYGETSGRVAAKSHGRSSPAVLPPWMARLALCMALCAFMKSEDAVFLELTSGRGLLPSIHREALGPVLVPQLRWVKVRSHTSLSDIAKRSHLEKEIHHAFSPGEIGSFFPQSDKRLQAYLVCHTESCASKGVGSWAWDGKESRYDKPLVIEILPHENASLVRVCYHRNRFTDRTITAFQQFICGSLQWLQENQSNLQDFTLESAVGHILSTSPDVSVYVDHIKGVQSGGGPVDDQPDFQLNLPTNASKPTLEQWSWRSAPSCTKQIEYYPNICAHQLFEQTAIRMPHKIALQYECSEYLTYKQLNDRCNEVSSALAAWLDRSRGTVSDEQVIVPISFDKGFDLVIAMLAVLKAGAAYLPIDTNHPADRIANIIHRTGASVILSDGHTGIDKLHGVAQKTGTGIITFHELAQTYECQEPYIWQGKEQSASSLAYIQVTSGTTGIPKCIMIEHRNLVAFMEADEPDFLGNWRTSKLQLSNRTFDIAMADIFGTLGRGGRLVLGPDAKILSCLPEWLEMTNVTDLNTTPLVADLLEDHVPAHLSVLMVGGEPFHPSLIRSTPKECRLYNNYGPSETTFVATSYRISPEDDGRTTIPIGRPFGTCEISILAHESTERVPAGEIGEICIGGPQVSRGYLRQPDLTNTKFVHNPFEDDRHQRLYRTGDLGRFLPDGRLDYLGRIDRQVKIRGQRVETLEIETVIGKHPRVKACAVVTGESIHGTALVAFVETNPSPPLTGDLASKDHDWVRTMVEIKWHMAESLPDYMVPGHIVKLDDGLPRLASNKLDQQALSSQAALVLAKEESQATMEYVHPQDEVEKQVCEAFSNVLSCRVGITNSFLELGGHSVTAIRVASKIRKELRTNITFRDVLECLTPQSLSMRIRESGNLLAQSAVTYHIPDSRPIEQSFAQGRLWFLEQLHSNLSWYHLPLAFRLRGPLHLDFLEAALLAIEQRHETLRTTFEEKDDIDKDPGDGEERLRSILRREQTTPFDLRNEPGWRSAVLQVNAEDHVVSLVLHHIIADGWSLGVLVRELTSFYSAKIRGRDPLAQLPSLPIQYRDYSLWQRQEEQLTEQQRQLEYWNTQLRGSHPAEFLCDRPRPPVPSGHAGVKGISIGGVLYRDLQRFCQRLHITPFIALLAAFRAAHYRMTGSVDATIGTPITNRNREEHEGLIGLFVNMQCMRIQVLDEDTFELLVQRVKDTATAAFAHNEVPFEKIVSELHPAREGSRNPLIQTIFAVHPERVDKVFVEGLESEYINLTNATRFDLEFHFYQDDEGLNGEIMFATDLFHSRTIETLLSIFQETLKGGLERPDTEIEAMPLNGLSALHQMDLVEFHRTDYPRNSSIVDIFREQVAAHPDIMAVKDVSHQWSYGRLDRESEKMAGWLSSLGLPTETVITVFAKRSCETIASLLGILKANMAYLPLDVKFPAARIKTILSAIKGPRVVLIGSEVQLPTIELDGLEVVPMTHAFSMDSRVSSASSKCSNPGPNSLAYVMFTSGSTGQPKGVMIEHTAVVSRVRNCNMLDNESAAMSFAHISSIAFDAAVWEIYTPLLNGGTVVCIDTMTVLDFAAVSNVFSLHGIRAALLTPALLKQFLSESPASILELHTLVVGGERSDPQDLIRARKMVHKEVINAYGPTENTVFSTFYRLPEEGQYHNGVPIGEAATNSGAYVMDQHLCLVPPGVMGELIVVGDGLARGYTDAKRNVNRFVDIEIDGQKSRAYRTGDRVRCRPMDGQLEYIGRLDGQVKIRGFRVETGEIEHAILESGLAENAAVLLQQPDDQEARLVAFVTKAKDMRMQSRIDHGEQDFEEAWQRIFSETTYDSKIDTHKAGRDFSGWKSMYDGADIDTGEMNEWLDDTIATLLNGAPSGHVVEVGTGSGMILFNLAEGLQSYVGLEPVGSIVEFVNETINKVKPTLAEKVTLHVGTASDLDKIAATGVPPDLVVVNSVAQYFPSAEYLGRLIEDLLRVHQAKTIFFGDMRSYALYTQFQVTKALHAGDMITPEYIRKTMAETVENETELLVDPAFFTALADQLPDLIRHVEILPKRMQATNELSCYRYSAVIHSARQDYFHAVHTLDGDQWIDYSVHGLSWQGLLELLQQAPESATVAIANIPHSKTIVERLILEALSSQSSITDTDWISSLRFRSYTVNALSAVDLLELGARAGFRVELSWARQFSQQGGLDAIFHRVQPESGRQRTMFRFRMDHAGRPTQTFSSNPMQNQSGRTLEKELQQQLRERLPSYMVPAVIRLLDEMPINHSGKVDRRALSEIAMTTSSGQITTAATHIPPRDEFERVVCDEFANVLGSDVGITDNFFDLGGHSLMATRVVSRIAERMTCPVTVRDLFDYPIPETLANRISKMCGSRSQEQAETVDILAFANLAPIRVDEWHHAVEAVGLCAEDVVQLMPCAAFQEGVLTTDLVLGETPAYLATMRLEFDELLDINKLHSAWRSTVQREEMLRTAFMPSTQSFSGQGTCSGAFLQAVLRCKSAEVERVSTPRLVHPQEYISPLDLGMGHIPVSLILRRNETTGHCVIELTIHHALYDEAYLSYVLDGLSRDYHLAQKPKPEAGQAECHVPFTAFIRMLQSRDRALASSFWREYLNCAPAGTWPIPYGLKGPMNEDRVPQAKIAEWRGNAARISKVLGTTPAGIARAALALCIATHGDADDVVFGEVSSGRAHSGFVTGPCITTHPVRIRLETDVQQQDNVTQQRVSIDTLLKRTRDAYLDTIPYQHLGVESIRQLTGNPDLLPFQVLFVYQEVHSKGTGQMPWASFRVGHDELRHSDFPLVVEVSCQDIIGHLRIRCVFDPFIIPPADVEWLLQHFVDSLNLIAHSSISEHDRRYLEAKLTITEHEKSAIQQLSTQRDELCQGEEAEKMPTVVDIIRRQAMDTPEKIALQIQTTEFVTYRQLDDLSSRIASGLREVLDSQACGSAEQRYIPIFFEKSVHMVATILGILKAGAAFVPMDIQHPIQRLEAICKATQARVMIWDGGTGGDKLRNLSRLTGATLCTVDDIHQSNCPPFNEKALSLESLAYVLFTSGSTGTPKGVMVDHRNLASFVTSNEGSTDCSWTSNRLALLSHTFDASMGDLFATLCKGGRLLFVNQDDMLSRLSNWLETLSITNLSLTPTLGSLVVNDLSSDHRLSFLRCLVFGGEPFRLSFLSRIPRAVTIWNGYGPTEATIEVAACKLQGPDTDLCASRSFAPIGAPGWHRRIHLLHPGTNEQVPIGCTGELCISGPQVAQGYLGQPDLTATQFAPDPFSTTGRGKMYRTGDMARLHGDGYLEYLGRIDGQVKLRGLRIDTAEICSVAQNHPQIMACAVVKLQSNGVEALTALVEVDHGTAISKVISENAIKEHIARSVPVYMVPAHIWVQTTPLPRTTSGKLDRKTIAELAEDRYKEHIESLSSRKDIPIRAAAGTLEAKIASLWAKVLGTKEDAIDITAAFYQMGGDSVRAIVLLALLRREGLHFDMTDLSQTSTIQSQAAKVRQGKPANSIPGHLHLHTRQESVATIVLVHPFLAQSTVFEPLLPLLDETFDILLIDDPFMGTARYPETLSEWAHSYLGDIKAHILTERPVVFGGYSFGGLVAIEMAHLWDKLHGENRSSVILLDPGTYGRENISAEDGSQRDDLIKNSLGMTDMKPGDTLPFQEHFDRHMKALRQSSKPPVYHGRCLHLALPDRLQDGVVDWWRACCRDITLRVLDCSDHYAIMKDANQVEAVGRLINEHCHAYLAETCTMSSASSGSRLCGGSSRTDVSTEDGDAVGGKYGNTDETEDVTRRA</sequence>
<feature type="domain" description="Carrier" evidence="7">
    <location>
        <begin position="1062"/>
        <end position="1136"/>
    </location>
</feature>
<dbReference type="InterPro" id="IPR025110">
    <property type="entry name" value="AMP-bd_C"/>
</dbReference>
<dbReference type="Gene3D" id="3.30.559.30">
    <property type="entry name" value="Nonribosomal peptide synthetase, condensation domain"/>
    <property type="match status" value="2"/>
</dbReference>
<evidence type="ECO:0000256" key="5">
    <source>
        <dbReference type="ARBA" id="ARBA00029454"/>
    </source>
</evidence>
<evidence type="ECO:0000256" key="3">
    <source>
        <dbReference type="ARBA" id="ARBA00022598"/>
    </source>
</evidence>
<proteinExistence type="inferred from homology"/>
<evidence type="ECO:0000256" key="1">
    <source>
        <dbReference type="ARBA" id="ARBA00022450"/>
    </source>
</evidence>
<dbReference type="Pfam" id="PF13193">
    <property type="entry name" value="AMP-binding_C"/>
    <property type="match status" value="2"/>
</dbReference>
<evidence type="ECO:0000256" key="6">
    <source>
        <dbReference type="SAM" id="MobiDB-lite"/>
    </source>
</evidence>
<dbReference type="InterPro" id="IPR010071">
    <property type="entry name" value="AA_adenyl_dom"/>
</dbReference>
<dbReference type="Gene3D" id="3.30.300.30">
    <property type="match status" value="4"/>
</dbReference>
<dbReference type="Gene3D" id="3.30.559.10">
    <property type="entry name" value="Chloramphenicol acetyltransferase-like domain"/>
    <property type="match status" value="3"/>
</dbReference>
<feature type="region of interest" description="Disordered" evidence="6">
    <location>
        <begin position="246"/>
        <end position="269"/>
    </location>
</feature>
<keyword evidence="2" id="KW-0597">Phosphoprotein</keyword>
<dbReference type="InterPro" id="IPR009081">
    <property type="entry name" value="PP-bd_ACP"/>
</dbReference>
<dbReference type="FunFam" id="3.30.300.30:FF:000015">
    <property type="entry name" value="Nonribosomal peptide synthase SidD"/>
    <property type="match status" value="1"/>
</dbReference>
<dbReference type="PROSITE" id="PS00012">
    <property type="entry name" value="PHOSPHOPANTETHEINE"/>
    <property type="match status" value="2"/>
</dbReference>
<feature type="region of interest" description="Disordered" evidence="6">
    <location>
        <begin position="3986"/>
        <end position="4027"/>
    </location>
</feature>
<evidence type="ECO:0000259" key="7">
    <source>
        <dbReference type="PROSITE" id="PS50075"/>
    </source>
</evidence>
<dbReference type="GO" id="GO:0044550">
    <property type="term" value="P:secondary metabolite biosynthetic process"/>
    <property type="evidence" value="ECO:0007669"/>
    <property type="project" value="UniProtKB-ARBA"/>
</dbReference>
<dbReference type="SUPFAM" id="SSF53335">
    <property type="entry name" value="S-adenosyl-L-methionine-dependent methyltransferases"/>
    <property type="match status" value="1"/>
</dbReference>
<dbReference type="VEuPathDB" id="FungiDB:BO78DRAFT_434105"/>
<dbReference type="NCBIfam" id="NF003417">
    <property type="entry name" value="PRK04813.1"/>
    <property type="match status" value="4"/>
</dbReference>
<dbReference type="SMART" id="SM00823">
    <property type="entry name" value="PKS_PP"/>
    <property type="match status" value="2"/>
</dbReference>
<dbReference type="InterPro" id="IPR020806">
    <property type="entry name" value="PKS_PP-bd"/>
</dbReference>
<name>A0A319EJ50_ASPSB</name>
<evidence type="ECO:0000256" key="4">
    <source>
        <dbReference type="ARBA" id="ARBA00022737"/>
    </source>
</evidence>
<dbReference type="SUPFAM" id="SSF56801">
    <property type="entry name" value="Acetyl-CoA synthetase-like"/>
    <property type="match status" value="3"/>
</dbReference>
<dbReference type="GO" id="GO:0031177">
    <property type="term" value="F:phosphopantetheine binding"/>
    <property type="evidence" value="ECO:0007669"/>
    <property type="project" value="InterPro"/>
</dbReference>
<dbReference type="SUPFAM" id="SSF47336">
    <property type="entry name" value="ACP-like"/>
    <property type="match status" value="3"/>
</dbReference>
<dbReference type="InterPro" id="IPR029063">
    <property type="entry name" value="SAM-dependent_MTases_sf"/>
</dbReference>
<dbReference type="SUPFAM" id="SSF53474">
    <property type="entry name" value="alpha/beta-Hydrolases"/>
    <property type="match status" value="1"/>
</dbReference>
<protein>
    <submittedName>
        <fullName evidence="8">Nonribosomal peptide synthase</fullName>
    </submittedName>
</protein>
<dbReference type="STRING" id="1448318.A0A319EJ50"/>
<dbReference type="GO" id="GO:0044281">
    <property type="term" value="P:small molecule metabolic process"/>
    <property type="evidence" value="ECO:0007669"/>
    <property type="project" value="UniProtKB-ARBA"/>
</dbReference>
<dbReference type="InterPro" id="IPR045851">
    <property type="entry name" value="AMP-bd_C_sf"/>
</dbReference>
<dbReference type="InterPro" id="IPR000873">
    <property type="entry name" value="AMP-dep_synth/lig_dom"/>
</dbReference>
<dbReference type="Gene3D" id="3.40.50.1820">
    <property type="entry name" value="alpha/beta hydrolase"/>
    <property type="match status" value="2"/>
</dbReference>
<dbReference type="CDD" id="cd19531">
    <property type="entry name" value="LCL_NRPS-like"/>
    <property type="match status" value="1"/>
</dbReference>
<dbReference type="GO" id="GO:0005737">
    <property type="term" value="C:cytoplasm"/>
    <property type="evidence" value="ECO:0007669"/>
    <property type="project" value="TreeGrafter"/>
</dbReference>
<dbReference type="NCBIfam" id="TIGR01733">
    <property type="entry name" value="AA-adenyl-dom"/>
    <property type="match status" value="3"/>
</dbReference>
<dbReference type="PROSITE" id="PS50075">
    <property type="entry name" value="CARRIER"/>
    <property type="match status" value="3"/>
</dbReference>
<evidence type="ECO:0000256" key="2">
    <source>
        <dbReference type="ARBA" id="ARBA00022553"/>
    </source>
</evidence>
<dbReference type="InterPro" id="IPR029058">
    <property type="entry name" value="AB_hydrolase_fold"/>
</dbReference>
<dbReference type="SUPFAM" id="SSF52777">
    <property type="entry name" value="CoA-dependent acyltransferases"/>
    <property type="match status" value="5"/>
</dbReference>
<dbReference type="Gene3D" id="2.30.38.10">
    <property type="entry name" value="Luciferase, Domain 3"/>
    <property type="match status" value="1"/>
</dbReference>
<keyword evidence="4" id="KW-0677">Repeat</keyword>
<dbReference type="OrthoDB" id="416786at2759"/>
<dbReference type="InterPro" id="IPR023213">
    <property type="entry name" value="CAT-like_dom_sf"/>
</dbReference>
<dbReference type="GO" id="GO:0043041">
    <property type="term" value="P:amino acid activation for nonribosomal peptide biosynthetic process"/>
    <property type="evidence" value="ECO:0007669"/>
    <property type="project" value="TreeGrafter"/>
</dbReference>
<keyword evidence="1" id="KW-0596">Phosphopantetheine</keyword>
<dbReference type="CDD" id="cd05930">
    <property type="entry name" value="A_NRPS"/>
    <property type="match status" value="2"/>
</dbReference>
<feature type="domain" description="Carrier" evidence="7">
    <location>
        <begin position="3662"/>
        <end position="3738"/>
    </location>
</feature>
<dbReference type="Pfam" id="PF00668">
    <property type="entry name" value="Condensation"/>
    <property type="match status" value="2"/>
</dbReference>
<keyword evidence="3" id="KW-0436">Ligase</keyword>
<feature type="compositionally biased region" description="Low complexity" evidence="6">
    <location>
        <begin position="3986"/>
        <end position="3998"/>
    </location>
</feature>
<dbReference type="PANTHER" id="PTHR45527:SF1">
    <property type="entry name" value="FATTY ACID SYNTHASE"/>
    <property type="match status" value="1"/>
</dbReference>
<feature type="domain" description="Carrier" evidence="7">
    <location>
        <begin position="2537"/>
        <end position="2611"/>
    </location>
</feature>
<keyword evidence="9" id="KW-1185">Reference proteome</keyword>
<gene>
    <name evidence="8" type="ORF">BO78DRAFT_434105</name>
</gene>
<comment type="similarity">
    <text evidence="5">Belongs to the NRP synthetase family.</text>
</comment>
<dbReference type="InterPro" id="IPR020845">
    <property type="entry name" value="AMP-binding_CS"/>
</dbReference>
<dbReference type="InterPro" id="IPR001242">
    <property type="entry name" value="Condensation_dom"/>
</dbReference>